<accession>A0A1D1UYB2</accession>
<sequence>MGRLTVVRCNYFSITALRQRPPFPLHLYMHMFRESLRRSNGQTPKVKPAAMQYRLPEWYGWICGDRLTSSRN</sequence>
<gene>
    <name evidence="1" type="primary">RvY_06357-1</name>
    <name evidence="1" type="synonym">RvY_06357.1</name>
    <name evidence="1" type="ORF">RvY_06357</name>
</gene>
<keyword evidence="2" id="KW-1185">Reference proteome</keyword>
<proteinExistence type="predicted"/>
<organism evidence="1 2">
    <name type="scientific">Ramazzottius varieornatus</name>
    <name type="common">Water bear</name>
    <name type="synonym">Tardigrade</name>
    <dbReference type="NCBI Taxonomy" id="947166"/>
    <lineage>
        <taxon>Eukaryota</taxon>
        <taxon>Metazoa</taxon>
        <taxon>Ecdysozoa</taxon>
        <taxon>Tardigrada</taxon>
        <taxon>Eutardigrada</taxon>
        <taxon>Parachela</taxon>
        <taxon>Hypsibioidea</taxon>
        <taxon>Ramazzottiidae</taxon>
        <taxon>Ramazzottius</taxon>
    </lineage>
</organism>
<dbReference type="Proteomes" id="UP000186922">
    <property type="component" value="Unassembled WGS sequence"/>
</dbReference>
<name>A0A1D1UYB2_RAMVA</name>
<evidence type="ECO:0000313" key="1">
    <source>
        <dbReference type="EMBL" id="GAU94619.1"/>
    </source>
</evidence>
<comment type="caution">
    <text evidence="1">The sequence shown here is derived from an EMBL/GenBank/DDBJ whole genome shotgun (WGS) entry which is preliminary data.</text>
</comment>
<protein>
    <submittedName>
        <fullName evidence="1">Uncharacterized protein</fullName>
    </submittedName>
</protein>
<reference evidence="1 2" key="1">
    <citation type="journal article" date="2016" name="Nat. Commun.">
        <title>Extremotolerant tardigrade genome and improved radiotolerance of human cultured cells by tardigrade-unique protein.</title>
        <authorList>
            <person name="Hashimoto T."/>
            <person name="Horikawa D.D."/>
            <person name="Saito Y."/>
            <person name="Kuwahara H."/>
            <person name="Kozuka-Hata H."/>
            <person name="Shin-I T."/>
            <person name="Minakuchi Y."/>
            <person name="Ohishi K."/>
            <person name="Motoyama A."/>
            <person name="Aizu T."/>
            <person name="Enomoto A."/>
            <person name="Kondo K."/>
            <person name="Tanaka S."/>
            <person name="Hara Y."/>
            <person name="Koshikawa S."/>
            <person name="Sagara H."/>
            <person name="Miura T."/>
            <person name="Yokobori S."/>
            <person name="Miyagawa K."/>
            <person name="Suzuki Y."/>
            <person name="Kubo T."/>
            <person name="Oyama M."/>
            <person name="Kohara Y."/>
            <person name="Fujiyama A."/>
            <person name="Arakawa K."/>
            <person name="Katayama T."/>
            <person name="Toyoda A."/>
            <person name="Kunieda T."/>
        </authorList>
    </citation>
    <scope>NUCLEOTIDE SEQUENCE [LARGE SCALE GENOMIC DNA]</scope>
    <source>
        <strain evidence="1 2">YOKOZUNA-1</strain>
    </source>
</reference>
<evidence type="ECO:0000313" key="2">
    <source>
        <dbReference type="Proteomes" id="UP000186922"/>
    </source>
</evidence>
<dbReference type="EMBL" id="BDGG01000002">
    <property type="protein sequence ID" value="GAU94619.1"/>
    <property type="molecule type" value="Genomic_DNA"/>
</dbReference>
<dbReference type="AlphaFoldDB" id="A0A1D1UYB2"/>